<evidence type="ECO:0000313" key="5">
    <source>
        <dbReference type="Proteomes" id="UP000269265"/>
    </source>
</evidence>
<keyword evidence="4" id="KW-0808">Transferase</keyword>
<evidence type="ECO:0000259" key="3">
    <source>
        <dbReference type="Pfam" id="PF13439"/>
    </source>
</evidence>
<dbReference type="InterPro" id="IPR028098">
    <property type="entry name" value="Glyco_trans_4-like_N"/>
</dbReference>
<name>A0A426VAX0_9BURK</name>
<dbReference type="EMBL" id="RSED01000009">
    <property type="protein sequence ID" value="RRS03890.1"/>
    <property type="molecule type" value="Genomic_DNA"/>
</dbReference>
<evidence type="ECO:0000313" key="4">
    <source>
        <dbReference type="EMBL" id="RRS03890.1"/>
    </source>
</evidence>
<dbReference type="InterPro" id="IPR050194">
    <property type="entry name" value="Glycosyltransferase_grp1"/>
</dbReference>
<dbReference type="InterPro" id="IPR023986">
    <property type="entry name" value="GlycosylTfrase_MSMEG0565"/>
</dbReference>
<sequence length="430" mass="46047">MSLHIALLMHSLNPRGGVVHTLALADGLCERGHQVTVIAPAAPGQRLFRDTRATLSLAPLGTADHEASLTSETGASSRSPLAAQVALRIDAVAHHLRHMPHLGRFDVLHSQDSITANALAQLRAEGRIAGFTRTVHHLDTFDDPLLSAWQARGVNDATRLLCVSPLWQGVLREQWQREAGLVPNGVDTRRFTPAHADLAQARHDAQVLHGLGLDPHETCPLWLSVGGIEERKNPERLLRAFAAVQGGGHPDNHPDARLVIAGGASLLDHGAYGRCFHATLQSLPEATRARVHLTGPLPDVALPALYRRATALAMPSLREGFGLVVLEALACGTPAIVSHIRPFTDHLAPHEALWADPLSVADLAQALRQSLLPAVRAPIQAAAPAVCARFAWSRSAELHEAHYRTPSAGAPARRPSIPTSPSPSQEPLHA</sequence>
<proteinExistence type="predicted"/>
<evidence type="ECO:0000259" key="2">
    <source>
        <dbReference type="Pfam" id="PF00534"/>
    </source>
</evidence>
<dbReference type="PANTHER" id="PTHR45947:SF11">
    <property type="entry name" value="SLR1508 PROTEIN"/>
    <property type="match status" value="1"/>
</dbReference>
<feature type="domain" description="Glycosyltransferase subfamily 4-like N-terminal" evidence="3">
    <location>
        <begin position="15"/>
        <end position="190"/>
    </location>
</feature>
<keyword evidence="5" id="KW-1185">Reference proteome</keyword>
<dbReference type="InterPro" id="IPR001296">
    <property type="entry name" value="Glyco_trans_1"/>
</dbReference>
<dbReference type="Proteomes" id="UP000269265">
    <property type="component" value="Unassembled WGS sequence"/>
</dbReference>
<dbReference type="GO" id="GO:0016757">
    <property type="term" value="F:glycosyltransferase activity"/>
    <property type="evidence" value="ECO:0007669"/>
    <property type="project" value="InterPro"/>
</dbReference>
<gene>
    <name evidence="4" type="ORF">EIP75_13130</name>
</gene>
<comment type="caution">
    <text evidence="4">The sequence shown here is derived from an EMBL/GenBank/DDBJ whole genome shotgun (WGS) entry which is preliminary data.</text>
</comment>
<organism evidence="4 5">
    <name type="scientific">Aquabacterium soli</name>
    <dbReference type="NCBI Taxonomy" id="2493092"/>
    <lineage>
        <taxon>Bacteria</taxon>
        <taxon>Pseudomonadati</taxon>
        <taxon>Pseudomonadota</taxon>
        <taxon>Betaproteobacteria</taxon>
        <taxon>Burkholderiales</taxon>
        <taxon>Aquabacterium</taxon>
    </lineage>
</organism>
<dbReference type="CDD" id="cd03801">
    <property type="entry name" value="GT4_PimA-like"/>
    <property type="match status" value="1"/>
</dbReference>
<dbReference type="Gene3D" id="3.40.50.2000">
    <property type="entry name" value="Glycogen Phosphorylase B"/>
    <property type="match status" value="2"/>
</dbReference>
<reference evidence="4 5" key="1">
    <citation type="submission" date="2018-12" db="EMBL/GenBank/DDBJ databases">
        <title>The whole draft genome of Aquabacterium sp. SJQ9.</title>
        <authorList>
            <person name="Sun L."/>
            <person name="Gao X."/>
            <person name="Chen W."/>
            <person name="Huang K."/>
        </authorList>
    </citation>
    <scope>NUCLEOTIDE SEQUENCE [LARGE SCALE GENOMIC DNA]</scope>
    <source>
        <strain evidence="4 5">SJQ9</strain>
    </source>
</reference>
<dbReference type="SUPFAM" id="SSF53756">
    <property type="entry name" value="UDP-Glycosyltransferase/glycogen phosphorylase"/>
    <property type="match status" value="1"/>
</dbReference>
<evidence type="ECO:0000256" key="1">
    <source>
        <dbReference type="SAM" id="MobiDB-lite"/>
    </source>
</evidence>
<protein>
    <submittedName>
        <fullName evidence="4">MSMEG_0565 family glycosyltransferase</fullName>
    </submittedName>
</protein>
<dbReference type="AlphaFoldDB" id="A0A426VAX0"/>
<dbReference type="Pfam" id="PF13439">
    <property type="entry name" value="Glyco_transf_4"/>
    <property type="match status" value="1"/>
</dbReference>
<dbReference type="Pfam" id="PF00534">
    <property type="entry name" value="Glycos_transf_1"/>
    <property type="match status" value="1"/>
</dbReference>
<feature type="region of interest" description="Disordered" evidence="1">
    <location>
        <begin position="403"/>
        <end position="430"/>
    </location>
</feature>
<dbReference type="RefSeq" id="WP_125243730.1">
    <property type="nucleotide sequence ID" value="NZ_RSED01000009.1"/>
</dbReference>
<dbReference type="PANTHER" id="PTHR45947">
    <property type="entry name" value="SULFOQUINOVOSYL TRANSFERASE SQD2"/>
    <property type="match status" value="1"/>
</dbReference>
<feature type="domain" description="Glycosyl transferase family 1" evidence="2">
    <location>
        <begin position="218"/>
        <end position="370"/>
    </location>
</feature>
<accession>A0A426VAX0</accession>
<dbReference type="OrthoDB" id="433681at2"/>
<dbReference type="NCBIfam" id="TIGR04047">
    <property type="entry name" value="MSMEG_0565_glyc"/>
    <property type="match status" value="1"/>
</dbReference>